<dbReference type="Proteomes" id="UP000551709">
    <property type="component" value="Chromosome"/>
</dbReference>
<dbReference type="EMBL" id="CP096255">
    <property type="protein sequence ID" value="UPT91101.1"/>
    <property type="molecule type" value="Genomic_DNA"/>
</dbReference>
<organism evidence="1 2">
    <name type="scientific">Bradyrhizobium barranii subsp. apii</name>
    <dbReference type="NCBI Taxonomy" id="2819348"/>
    <lineage>
        <taxon>Bacteria</taxon>
        <taxon>Pseudomonadati</taxon>
        <taxon>Pseudomonadota</taxon>
        <taxon>Alphaproteobacteria</taxon>
        <taxon>Hyphomicrobiales</taxon>
        <taxon>Nitrobacteraceae</taxon>
        <taxon>Bradyrhizobium</taxon>
        <taxon>Bradyrhizobium barranii</taxon>
    </lineage>
</organism>
<accession>A0A8T5VAR6</accession>
<name>A0A8T5VAR6_9BRAD</name>
<dbReference type="AlphaFoldDB" id="A0A8T5VAR6"/>
<evidence type="ECO:0000313" key="2">
    <source>
        <dbReference type="Proteomes" id="UP000551709"/>
    </source>
</evidence>
<reference evidence="1" key="1">
    <citation type="journal article" date="2017" name="Syst. Appl. Microbiol.">
        <title>Soybeans inoculated with root zone soils of Canadian native legumes harbour diverse and novel Bradyrhizobium spp. that possess agricultural potential.</title>
        <authorList>
            <person name="Bromfield E.S.P."/>
            <person name="Cloutier S."/>
            <person name="Tambong J.T."/>
            <person name="Tran Thi T.V."/>
        </authorList>
    </citation>
    <scope>NUCLEOTIDE SEQUENCE</scope>
    <source>
        <strain evidence="1">1S5</strain>
    </source>
</reference>
<gene>
    <name evidence="1" type="ORF">HAP41_0000020535</name>
</gene>
<proteinExistence type="predicted"/>
<protein>
    <submittedName>
        <fullName evidence="1">Uncharacterized protein</fullName>
    </submittedName>
</protein>
<evidence type="ECO:0000313" key="1">
    <source>
        <dbReference type="EMBL" id="UPT91101.1"/>
    </source>
</evidence>
<dbReference type="RefSeq" id="WP_166097253.1">
    <property type="nucleotide sequence ID" value="NZ_CP096255.1"/>
</dbReference>
<sequence length="85" mass="9515">MPEALEVEISAFFNKYMETFTTWDGDQIAKLYCAPCITMRIPTKPAMHSNSKPAGYSDLKPATRGVVRMGQFHDVVEGWEGQETG</sequence>
<reference evidence="1" key="2">
    <citation type="submission" date="2022-04" db="EMBL/GenBank/DDBJ databases">
        <authorList>
            <person name="Bromfield E.S.P."/>
            <person name="Cloutier S."/>
        </authorList>
    </citation>
    <scope>NUCLEOTIDE SEQUENCE</scope>
    <source>
        <strain evidence="1">1S5</strain>
    </source>
</reference>